<dbReference type="EMBL" id="JAODAN010000005">
    <property type="protein sequence ID" value="KAK1924123.1"/>
    <property type="molecule type" value="Genomic_DNA"/>
</dbReference>
<evidence type="ECO:0000256" key="11">
    <source>
        <dbReference type="SAM" id="MobiDB-lite"/>
    </source>
</evidence>
<proteinExistence type="inferred from homology"/>
<dbReference type="AlphaFoldDB" id="A0AAD9D148"/>
<dbReference type="Gene3D" id="1.25.10.10">
    <property type="entry name" value="Leucine-rich Repeat Variant"/>
    <property type="match status" value="1"/>
</dbReference>
<keyword evidence="14" id="KW-1185">Reference proteome</keyword>
<keyword evidence="8 10" id="KW-0968">Cytoplasmic vesicle</keyword>
<dbReference type="InterPro" id="IPR016024">
    <property type="entry name" value="ARM-type_fold"/>
</dbReference>
<dbReference type="InterPro" id="IPR002553">
    <property type="entry name" value="Clathrin/coatomer_adapt-like_N"/>
</dbReference>
<accession>A0AAD9D148</accession>
<evidence type="ECO:0000313" key="13">
    <source>
        <dbReference type="EMBL" id="KAK1924123.1"/>
    </source>
</evidence>
<dbReference type="SUPFAM" id="SSF49348">
    <property type="entry name" value="Clathrin adaptor appendage domain"/>
    <property type="match status" value="1"/>
</dbReference>
<keyword evidence="6 10" id="KW-0333">Golgi apparatus</keyword>
<dbReference type="FunFam" id="1.25.10.10:FF:000030">
    <property type="entry name" value="AP-1 complex subunit gamma"/>
    <property type="match status" value="1"/>
</dbReference>
<dbReference type="SUPFAM" id="SSF48371">
    <property type="entry name" value="ARM repeat"/>
    <property type="match status" value="1"/>
</dbReference>
<organism evidence="13 14">
    <name type="scientific">Papiliotrema laurentii</name>
    <name type="common">Cryptococcus laurentii</name>
    <dbReference type="NCBI Taxonomy" id="5418"/>
    <lineage>
        <taxon>Eukaryota</taxon>
        <taxon>Fungi</taxon>
        <taxon>Dikarya</taxon>
        <taxon>Basidiomycota</taxon>
        <taxon>Agaricomycotina</taxon>
        <taxon>Tremellomycetes</taxon>
        <taxon>Tremellales</taxon>
        <taxon>Rhynchogastremaceae</taxon>
        <taxon>Papiliotrema</taxon>
    </lineage>
</organism>
<dbReference type="InterPro" id="IPR017107">
    <property type="entry name" value="AP1_complex_gsu"/>
</dbReference>
<evidence type="ECO:0000256" key="2">
    <source>
        <dbReference type="ARBA" id="ARBA00004555"/>
    </source>
</evidence>
<dbReference type="InterPro" id="IPR011989">
    <property type="entry name" value="ARM-like"/>
</dbReference>
<evidence type="ECO:0000313" key="14">
    <source>
        <dbReference type="Proteomes" id="UP001182556"/>
    </source>
</evidence>
<dbReference type="Pfam" id="PF02883">
    <property type="entry name" value="Alpha_adaptinC2"/>
    <property type="match status" value="1"/>
</dbReference>
<dbReference type="InterPro" id="IPR008153">
    <property type="entry name" value="GAE_dom"/>
</dbReference>
<dbReference type="PANTHER" id="PTHR22780">
    <property type="entry name" value="ADAPTIN, ALPHA/GAMMA/EPSILON"/>
    <property type="match status" value="1"/>
</dbReference>
<comment type="caution">
    <text evidence="13">The sequence shown here is derived from an EMBL/GenBank/DDBJ whole genome shotgun (WGS) entry which is preliminary data.</text>
</comment>
<dbReference type="GO" id="GO:0016482">
    <property type="term" value="P:cytosolic transport"/>
    <property type="evidence" value="ECO:0007669"/>
    <property type="project" value="UniProtKB-ARBA"/>
</dbReference>
<reference evidence="13" key="1">
    <citation type="submission" date="2023-02" db="EMBL/GenBank/DDBJ databases">
        <title>Identification and recombinant expression of a fungal hydrolase from Papiliotrema laurentii that hydrolyzes apple cutin and clears colloidal polyester polyurethane.</title>
        <authorList>
            <consortium name="DOE Joint Genome Institute"/>
            <person name="Roman V.A."/>
            <person name="Bojanowski C."/>
            <person name="Crable B.R."/>
            <person name="Wagner D.N."/>
            <person name="Hung C.S."/>
            <person name="Nadeau L.J."/>
            <person name="Schratz L."/>
            <person name="Haridas S."/>
            <person name="Pangilinan J."/>
            <person name="Lipzen A."/>
            <person name="Na H."/>
            <person name="Yan M."/>
            <person name="Ng V."/>
            <person name="Grigoriev I.V."/>
            <person name="Spatafora J.W."/>
            <person name="Barlow D."/>
            <person name="Biffinger J."/>
            <person name="Kelley-Loughnane N."/>
            <person name="Varaljay V.A."/>
            <person name="Crookes-Goodson W.J."/>
        </authorList>
    </citation>
    <scope>NUCLEOTIDE SEQUENCE</scope>
    <source>
        <strain evidence="13">5307AH</strain>
    </source>
</reference>
<dbReference type="Proteomes" id="UP001182556">
    <property type="component" value="Unassembled WGS sequence"/>
</dbReference>
<evidence type="ECO:0000256" key="9">
    <source>
        <dbReference type="ARBA" id="ARBA00062546"/>
    </source>
</evidence>
<feature type="region of interest" description="Disordered" evidence="11">
    <location>
        <begin position="715"/>
        <end position="735"/>
    </location>
</feature>
<keyword evidence="4 10" id="KW-0813">Transport</keyword>
<evidence type="ECO:0000256" key="4">
    <source>
        <dbReference type="ARBA" id="ARBA00022448"/>
    </source>
</evidence>
<dbReference type="PIRSF" id="PIRSF037094">
    <property type="entry name" value="AP1_complex_gamma"/>
    <property type="match status" value="1"/>
</dbReference>
<dbReference type="Pfam" id="PF01602">
    <property type="entry name" value="Adaptin_N"/>
    <property type="match status" value="1"/>
</dbReference>
<dbReference type="InterPro" id="IPR013041">
    <property type="entry name" value="Clathrin_app_Ig-like_sf"/>
</dbReference>
<dbReference type="GO" id="GO:0005829">
    <property type="term" value="C:cytosol"/>
    <property type="evidence" value="ECO:0007669"/>
    <property type="project" value="GOC"/>
</dbReference>
<dbReference type="GO" id="GO:0006886">
    <property type="term" value="P:intracellular protein transport"/>
    <property type="evidence" value="ECO:0007669"/>
    <property type="project" value="UniProtKB-UniRule"/>
</dbReference>
<feature type="domain" description="GAE" evidence="12">
    <location>
        <begin position="734"/>
        <end position="845"/>
    </location>
</feature>
<evidence type="ECO:0000256" key="10">
    <source>
        <dbReference type="PIRNR" id="PIRNR037094"/>
    </source>
</evidence>
<name>A0AAD9D148_PAPLA</name>
<sequence length="852" mass="92673">MSGHYNLKALIKAIRSCKTLADERAVIQKESAAIRTSFKEEDSYARHNNIAKLLYIHMLGYPAHFGQIECLKLVASPRFSDKRLGYLGIMLLLDENQEVLTLVTNSLKNDMNHSNMYAVGLALCTFANISSEEMSRDLCNEIEKLLGSSNTYIRKKAALCALRVIRRVPDLMDHFIQKAKSLLQDRNHGVLLAGITLVTEMCEIDESICDEFRKGTGLLVKHLKNLVSTGFSPEHDVGGITDPFLQVKILRLLRLLGRGDATASETMNDILAQVATNTESTKNVGNAILYEAVLTVLEIEADSGLRVMAINILGKFLTNRDNNIRYVALNTLNKVVAMDTNAVQRHRNTILDCLRDGDISIRRRALELSYALVNESNVQIMTRELLSFLEVADNEFKLGMTTQICLGAERFAPNKRWQIDTVLRVLKLAGNYVREEILSAFIRLVCHTPELQFYTAQRLYAALSADLSQDSLTLAAIWVIGEFSDVLLQGGTIDDGEEVKQVTDSDLVDLFETVLNSPYANNLIRQFVLVAAAKLSARLAEMPSASTATQQDRLAVLIANFSSSLELEIQQRAVEFGSLLTLSDIKGGVLERMPPPEIRATIMGTVSERKPVGTTRTDKDTVVDLIGDDLSAPTPQAASSGPSTQDLLADIFGSSSMDTVASAPTPGAPSRSANDDIMSLFGGSSSTASAASPPPAAAPANNSLFDLVSPSASTAAPVPAQQAHQAPPPAAAKAQLQSYPAYDKHGLKITLTPRVSPTQPGVVQILARFTASESVETVNLQVAVPKTQQLQMQAMSNQNVAGGATETQQMRVLAPAGAQIRLRMRISFVKDGQNVTDQQDFSGFPADLTVAK</sequence>
<dbReference type="GO" id="GO:0030121">
    <property type="term" value="C:AP-1 adaptor complex"/>
    <property type="evidence" value="ECO:0007669"/>
    <property type="project" value="InterPro"/>
</dbReference>
<comment type="subunit">
    <text evidence="9">Adaptor protein complex 1 (AP-1) is a heterotetramer composed of two large adaptins (gamma-type subunit APL4 and beta-type subunit APL2), a medium adaptin (mu-type subunit APM1) and a small adaptin (sigma-type subunit APS1). AP-1 interacts with clathrin.</text>
</comment>
<comment type="subcellular location">
    <subcellularLocation>
        <location evidence="1">Cytoplasmic vesicle membrane</location>
    </subcellularLocation>
    <subcellularLocation>
        <location evidence="2">Golgi apparatus</location>
    </subcellularLocation>
</comment>
<evidence type="ECO:0000256" key="6">
    <source>
        <dbReference type="ARBA" id="ARBA00023034"/>
    </source>
</evidence>
<evidence type="ECO:0000259" key="12">
    <source>
        <dbReference type="PROSITE" id="PS50180"/>
    </source>
</evidence>
<evidence type="ECO:0000256" key="5">
    <source>
        <dbReference type="ARBA" id="ARBA00022927"/>
    </source>
</evidence>
<feature type="compositionally biased region" description="Polar residues" evidence="11">
    <location>
        <begin position="633"/>
        <end position="646"/>
    </location>
</feature>
<keyword evidence="7 10" id="KW-0472">Membrane</keyword>
<dbReference type="SMART" id="SM00809">
    <property type="entry name" value="Alpha_adaptinC2"/>
    <property type="match status" value="1"/>
</dbReference>
<gene>
    <name evidence="13" type="ORF">DB88DRAFT_489166</name>
</gene>
<dbReference type="Gene3D" id="2.60.40.1230">
    <property type="match status" value="1"/>
</dbReference>
<dbReference type="InterPro" id="IPR050840">
    <property type="entry name" value="Adaptor_Complx_Large_Subunit"/>
</dbReference>
<protein>
    <recommendedName>
        <fullName evidence="10">AP-1 complex subunit gamma</fullName>
    </recommendedName>
</protein>
<evidence type="ECO:0000256" key="8">
    <source>
        <dbReference type="ARBA" id="ARBA00023329"/>
    </source>
</evidence>
<evidence type="ECO:0000256" key="1">
    <source>
        <dbReference type="ARBA" id="ARBA00004156"/>
    </source>
</evidence>
<dbReference type="InterPro" id="IPR008152">
    <property type="entry name" value="Clathrin_a/b/g-adaptin_app_Ig"/>
</dbReference>
<dbReference type="GO" id="GO:0016192">
    <property type="term" value="P:vesicle-mediated transport"/>
    <property type="evidence" value="ECO:0007669"/>
    <property type="project" value="InterPro"/>
</dbReference>
<comment type="similarity">
    <text evidence="3 10">Belongs to the adaptor complexes large subunit family.</text>
</comment>
<dbReference type="PROSITE" id="PS50180">
    <property type="entry name" value="GAE"/>
    <property type="match status" value="1"/>
</dbReference>
<keyword evidence="5 10" id="KW-0653">Protein transport</keyword>
<evidence type="ECO:0000256" key="3">
    <source>
        <dbReference type="ARBA" id="ARBA00006613"/>
    </source>
</evidence>
<evidence type="ECO:0000256" key="7">
    <source>
        <dbReference type="ARBA" id="ARBA00023136"/>
    </source>
</evidence>
<feature type="region of interest" description="Disordered" evidence="11">
    <location>
        <begin position="627"/>
        <end position="703"/>
    </location>
</feature>